<evidence type="ECO:0000256" key="3">
    <source>
        <dbReference type="ARBA" id="ARBA00022898"/>
    </source>
</evidence>
<reference evidence="7" key="1">
    <citation type="submission" date="2022-09" db="EMBL/GenBank/DDBJ databases">
        <title>The genome sequence of Tsuneonella sp. YG55.</title>
        <authorList>
            <person name="Liu Y."/>
        </authorList>
    </citation>
    <scope>NUCLEOTIDE SEQUENCE</scope>
    <source>
        <strain evidence="7">YG55</strain>
    </source>
</reference>
<dbReference type="GO" id="GO:0030429">
    <property type="term" value="F:kynureninase activity"/>
    <property type="evidence" value="ECO:0007669"/>
    <property type="project" value="UniProtKB-UniRule"/>
</dbReference>
<dbReference type="Proteomes" id="UP001142648">
    <property type="component" value="Unassembled WGS sequence"/>
</dbReference>
<feature type="binding site" evidence="4">
    <location>
        <position position="94"/>
    </location>
    <ligand>
        <name>pyridoxal 5'-phosphate</name>
        <dbReference type="ChEBI" id="CHEBI:597326"/>
    </ligand>
</feature>
<protein>
    <recommendedName>
        <fullName evidence="4 5">Kynureninase</fullName>
        <ecNumber evidence="4 5">3.7.1.3</ecNumber>
    </recommendedName>
    <alternativeName>
        <fullName evidence="4">L-kynurenine hydrolase</fullName>
    </alternativeName>
</protein>
<dbReference type="InterPro" id="IPR015422">
    <property type="entry name" value="PyrdxlP-dep_Trfase_small"/>
</dbReference>
<dbReference type="InterPro" id="IPR015421">
    <property type="entry name" value="PyrdxlP-dep_Trfase_major"/>
</dbReference>
<evidence type="ECO:0000313" key="7">
    <source>
        <dbReference type="EMBL" id="MCT2558955.1"/>
    </source>
</evidence>
<dbReference type="SUPFAM" id="SSF53383">
    <property type="entry name" value="PLP-dependent transferases"/>
    <property type="match status" value="1"/>
</dbReference>
<organism evidence="7 8">
    <name type="scientific">Tsuneonella litorea</name>
    <dbReference type="NCBI Taxonomy" id="2976475"/>
    <lineage>
        <taxon>Bacteria</taxon>
        <taxon>Pseudomonadati</taxon>
        <taxon>Pseudomonadota</taxon>
        <taxon>Alphaproteobacteria</taxon>
        <taxon>Sphingomonadales</taxon>
        <taxon>Erythrobacteraceae</taxon>
        <taxon>Tsuneonella</taxon>
    </lineage>
</organism>
<dbReference type="RefSeq" id="WP_259961816.1">
    <property type="nucleotide sequence ID" value="NZ_JAOAMV010000003.1"/>
</dbReference>
<keyword evidence="8" id="KW-1185">Reference proteome</keyword>
<feature type="modified residue" description="N6-(pyridoxal phosphate)lysine" evidence="4">
    <location>
        <position position="218"/>
    </location>
</feature>
<gene>
    <name evidence="4 7" type="primary">kynU</name>
    <name evidence="7" type="ORF">N0B51_08180</name>
</gene>
<dbReference type="PANTHER" id="PTHR14084">
    <property type="entry name" value="KYNURENINASE"/>
    <property type="match status" value="1"/>
</dbReference>
<comment type="function">
    <text evidence="4 6">Catalyzes the cleavage of L-kynurenine (L-Kyn) and L-3-hydroxykynurenine (L-3OHKyn) into anthranilic acid (AA) and 3-hydroxyanthranilic acid (3-OHAA), respectively.</text>
</comment>
<evidence type="ECO:0000313" key="8">
    <source>
        <dbReference type="Proteomes" id="UP001142648"/>
    </source>
</evidence>
<dbReference type="GO" id="GO:0009435">
    <property type="term" value="P:NAD+ biosynthetic process"/>
    <property type="evidence" value="ECO:0007669"/>
    <property type="project" value="UniProtKB-UniRule"/>
</dbReference>
<feature type="binding site" evidence="4">
    <location>
        <position position="93"/>
    </location>
    <ligand>
        <name>pyridoxal 5'-phosphate</name>
        <dbReference type="ChEBI" id="CHEBI:597326"/>
    </ligand>
</feature>
<name>A0A9X2W2V4_9SPHN</name>
<dbReference type="GO" id="GO:0005737">
    <property type="term" value="C:cytoplasm"/>
    <property type="evidence" value="ECO:0007669"/>
    <property type="project" value="UniProtKB-UniRule"/>
</dbReference>
<dbReference type="EMBL" id="JAOAMV010000003">
    <property type="protein sequence ID" value="MCT2558955.1"/>
    <property type="molecule type" value="Genomic_DNA"/>
</dbReference>
<accession>A0A9X2W2V4</accession>
<dbReference type="Pfam" id="PF22580">
    <property type="entry name" value="KYNU_C"/>
    <property type="match status" value="1"/>
</dbReference>
<comment type="pathway">
    <text evidence="4 6">Cofactor biosynthesis; NAD(+) biosynthesis; quinolinate from L-kynurenine: step 2/3.</text>
</comment>
<comment type="similarity">
    <text evidence="4 6">Belongs to the kynureninase family.</text>
</comment>
<dbReference type="PANTHER" id="PTHR14084:SF0">
    <property type="entry name" value="KYNURENINASE"/>
    <property type="match status" value="1"/>
</dbReference>
<comment type="catalytic activity">
    <reaction evidence="6">
        <text>3-hydroxy-L-kynurenine + H2O = 3-hydroxyanthranilate + L-alanine + H(+)</text>
        <dbReference type="Rhea" id="RHEA:25143"/>
        <dbReference type="ChEBI" id="CHEBI:15377"/>
        <dbReference type="ChEBI" id="CHEBI:15378"/>
        <dbReference type="ChEBI" id="CHEBI:36559"/>
        <dbReference type="ChEBI" id="CHEBI:57972"/>
        <dbReference type="ChEBI" id="CHEBI:58125"/>
        <dbReference type="EC" id="3.7.1.3"/>
    </reaction>
</comment>
<comment type="pathway">
    <text evidence="4 6">Amino-acid degradation; L-kynurenine degradation; L-alanine and anthranilate from L-kynurenine: step 1/1.</text>
</comment>
<feature type="binding site" evidence="4">
    <location>
        <position position="192"/>
    </location>
    <ligand>
        <name>pyridoxal 5'-phosphate</name>
        <dbReference type="ChEBI" id="CHEBI:597326"/>
    </ligand>
</feature>
<dbReference type="GO" id="GO:0043420">
    <property type="term" value="P:anthranilate metabolic process"/>
    <property type="evidence" value="ECO:0007669"/>
    <property type="project" value="TreeGrafter"/>
</dbReference>
<evidence type="ECO:0000256" key="6">
    <source>
        <dbReference type="PIRNR" id="PIRNR038800"/>
    </source>
</evidence>
<proteinExistence type="inferred from homology"/>
<dbReference type="GO" id="GO:0019441">
    <property type="term" value="P:L-tryptophan catabolic process to kynurenine"/>
    <property type="evidence" value="ECO:0007669"/>
    <property type="project" value="TreeGrafter"/>
</dbReference>
<comment type="subunit">
    <text evidence="4 6">Homodimer.</text>
</comment>
<evidence type="ECO:0000256" key="5">
    <source>
        <dbReference type="NCBIfam" id="TIGR01814"/>
    </source>
</evidence>
<dbReference type="InterPro" id="IPR015424">
    <property type="entry name" value="PyrdxlP-dep_Trfase"/>
</dbReference>
<dbReference type="EC" id="3.7.1.3" evidence="4 5"/>
<feature type="binding site" evidence="4">
    <location>
        <position position="195"/>
    </location>
    <ligand>
        <name>pyridoxal 5'-phosphate</name>
        <dbReference type="ChEBI" id="CHEBI:597326"/>
    </ligand>
</feature>
<dbReference type="Gene3D" id="3.90.1150.10">
    <property type="entry name" value="Aspartate Aminotransferase, domain 1"/>
    <property type="match status" value="1"/>
</dbReference>
<comment type="cofactor">
    <cofactor evidence="4 6">
        <name>pyridoxal 5'-phosphate</name>
        <dbReference type="ChEBI" id="CHEBI:597326"/>
    </cofactor>
</comment>
<evidence type="ECO:0000256" key="2">
    <source>
        <dbReference type="ARBA" id="ARBA00022801"/>
    </source>
</evidence>
<dbReference type="GO" id="GO:0019805">
    <property type="term" value="P:quinolinate biosynthetic process"/>
    <property type="evidence" value="ECO:0007669"/>
    <property type="project" value="UniProtKB-UniRule"/>
</dbReference>
<sequence length="407" mass="43370">MDPALLDAADLLRPFRDRFVLPQGTIYLDGNSLGCLPKATAPKITELVNVDWGQNLIGSWNVAGWVDAPQRVGDKIARLVGAEEGEVVACDSTSVNVFKALCAALSANPGRSTILSERGNFPTDVYMMQGLEALTGRRVSARLVDGETVLDAIDDDTAVVLLTQVHYRTGRVRDMVATTAAAQARGALVIWDLSHSAGAIPADLSGANADFAVGCGYKFLNGGPGAPGYIFAARRHQDTAMPALSGWFGHARPFDFDDAYRPAPGIARFLVGTPPIIGLAALEVGVDLMREADMAQVRSKSVAMGELFARRMAPLCERHGFMLASPADPAERGSQISYAHPEAYPIVQALIARGVVGDFRAPDVLRFGLTPLYTSFGEIAAAVDTIAAVMDEGAWDRPEFKVRAAVT</sequence>
<evidence type="ECO:0000256" key="1">
    <source>
        <dbReference type="ARBA" id="ARBA00022642"/>
    </source>
</evidence>
<dbReference type="GO" id="GO:0097053">
    <property type="term" value="P:L-kynurenine catabolic process"/>
    <property type="evidence" value="ECO:0007669"/>
    <property type="project" value="UniProtKB-UniRule"/>
</dbReference>
<dbReference type="InterPro" id="IPR010111">
    <property type="entry name" value="Kynureninase"/>
</dbReference>
<dbReference type="GO" id="GO:0030170">
    <property type="term" value="F:pyridoxal phosphate binding"/>
    <property type="evidence" value="ECO:0007669"/>
    <property type="project" value="UniProtKB-UniRule"/>
</dbReference>
<dbReference type="HAMAP" id="MF_01970">
    <property type="entry name" value="Kynureninase"/>
    <property type="match status" value="1"/>
</dbReference>
<feature type="binding site" evidence="4">
    <location>
        <position position="247"/>
    </location>
    <ligand>
        <name>pyridoxal 5'-phosphate</name>
        <dbReference type="ChEBI" id="CHEBI:597326"/>
    </ligand>
</feature>
<dbReference type="NCBIfam" id="TIGR01814">
    <property type="entry name" value="kynureninase"/>
    <property type="match status" value="1"/>
</dbReference>
<keyword evidence="2 4" id="KW-0378">Hydrolase</keyword>
<dbReference type="PIRSF" id="PIRSF038800">
    <property type="entry name" value="KYNU"/>
    <property type="match status" value="1"/>
</dbReference>
<feature type="binding site" evidence="4">
    <location>
        <position position="217"/>
    </location>
    <ligand>
        <name>pyridoxal 5'-phosphate</name>
        <dbReference type="ChEBI" id="CHEBI:597326"/>
    </ligand>
</feature>
<dbReference type="Gene3D" id="3.40.640.10">
    <property type="entry name" value="Type I PLP-dependent aspartate aminotransferase-like (Major domain)"/>
    <property type="match status" value="1"/>
</dbReference>
<evidence type="ECO:0000256" key="4">
    <source>
        <dbReference type="HAMAP-Rule" id="MF_01970"/>
    </source>
</evidence>
<feature type="binding site" evidence="4">
    <location>
        <position position="273"/>
    </location>
    <ligand>
        <name>pyridoxal 5'-phosphate</name>
        <dbReference type="ChEBI" id="CHEBI:597326"/>
    </ligand>
</feature>
<keyword evidence="3 4" id="KW-0663">Pyridoxal phosphate</keyword>
<feature type="binding site" evidence="4">
    <location>
        <begin position="121"/>
        <end position="124"/>
    </location>
    <ligand>
        <name>pyridoxal 5'-phosphate</name>
        <dbReference type="ChEBI" id="CHEBI:597326"/>
    </ligand>
</feature>
<keyword evidence="1 4" id="KW-0662">Pyridine nucleotide biosynthesis</keyword>
<dbReference type="AlphaFoldDB" id="A0A9X2W2V4"/>
<feature type="binding site" evidence="4">
    <location>
        <position position="163"/>
    </location>
    <ligand>
        <name>pyridoxal 5'-phosphate</name>
        <dbReference type="ChEBI" id="CHEBI:597326"/>
    </ligand>
</feature>
<comment type="catalytic activity">
    <reaction evidence="4 6">
        <text>L-kynurenine + H2O = anthranilate + L-alanine + H(+)</text>
        <dbReference type="Rhea" id="RHEA:16813"/>
        <dbReference type="ChEBI" id="CHEBI:15377"/>
        <dbReference type="ChEBI" id="CHEBI:15378"/>
        <dbReference type="ChEBI" id="CHEBI:16567"/>
        <dbReference type="ChEBI" id="CHEBI:57959"/>
        <dbReference type="ChEBI" id="CHEBI:57972"/>
        <dbReference type="EC" id="3.7.1.3"/>
    </reaction>
</comment>
<comment type="caution">
    <text evidence="7">The sequence shown here is derived from an EMBL/GenBank/DDBJ whole genome shotgun (WGS) entry which is preliminary data.</text>
</comment>